<dbReference type="Pfam" id="PF14952">
    <property type="entry name" value="zf-tcix"/>
    <property type="match status" value="1"/>
</dbReference>
<organism evidence="2 3">
    <name type="scientific">Aphidius gifuensis</name>
    <name type="common">Parasitoid wasp</name>
    <dbReference type="NCBI Taxonomy" id="684658"/>
    <lineage>
        <taxon>Eukaryota</taxon>
        <taxon>Metazoa</taxon>
        <taxon>Ecdysozoa</taxon>
        <taxon>Arthropoda</taxon>
        <taxon>Hexapoda</taxon>
        <taxon>Insecta</taxon>
        <taxon>Pterygota</taxon>
        <taxon>Neoptera</taxon>
        <taxon>Endopterygota</taxon>
        <taxon>Hymenoptera</taxon>
        <taxon>Apocrita</taxon>
        <taxon>Ichneumonoidea</taxon>
        <taxon>Braconidae</taxon>
        <taxon>Aphidiinae</taxon>
        <taxon>Aphidius</taxon>
    </lineage>
</organism>
<name>A0A834XS30_APHGI</name>
<sequence>MSNEERLRCLLSDLGKATLRGIKKCPKCGTYNGSRGLCCKNKNCDAVFKEPGEKRGKLSTEACKLITGTVAQIYSVRVRDKGPDYRGFVQLPLINGTYQNNDTNSATLCFVDGCEYDFDMSVLQYHENNSNNSNSSNSSNNNIDNNNCIAPSCHHILAAQRCYAEAQPLTLKNSIINKFVVNNEINKEIRLLASEASIGPLVQRVSKNIMAVKCKVSSKHPLGYLHFSFYAIKLKDKTEHKYYCTCTSAIKKNSGVNEQSAIINKKTNQFNRRCVHFYACICAFASDPKLCQEFSYYINLNIQEKQIQQSIDNNVYQIFNDNDEDEDDDDDDDDDDKMIEMDLESLTDNTHFVIFQDNTLTGGARLDLDSINLDTSIDTQCQQQELFQDTNNQQQSVEIIPNIDNRYNLINTADFFLNDNDNGNIKIVDGTTIKMIDNQTIIDVKGIKFVESIINSNKIIEPNNCIQFDSNISTTQINNNNNNNNNNIHSTSVKRKRDDKLTKLNLHINNNLNSIETRKIKTKSNTNNNNNNNNNKFQIIKKLDNNNNSKLFNEDNTNLSFIKWLASITERINQTMHYQFDGKPEPLVFHVPQIFFDCLRERISCGGKKKRLPNSTTAFIRKDGVPLGTFTKYTWQITNIIHVKSIFDTHLIPLEITKSFIENGDGTYELYKRQETEIDRFKKNGNNALIKPLEIKTFLKVGKTCPNQVEPTPFLIEWIPDILPISKIGELRIRFEYGHIKNMTTSQKPIKITSHTKNYS</sequence>
<dbReference type="GO" id="GO:0005634">
    <property type="term" value="C:nucleus"/>
    <property type="evidence" value="ECO:0007669"/>
    <property type="project" value="TreeGrafter"/>
</dbReference>
<protein>
    <recommendedName>
        <fullName evidence="1">Putative treble-clef zinc-finger domain-containing protein</fullName>
    </recommendedName>
</protein>
<evidence type="ECO:0000313" key="2">
    <source>
        <dbReference type="EMBL" id="KAF7991527.1"/>
    </source>
</evidence>
<dbReference type="AlphaFoldDB" id="A0A834XS30"/>
<accession>A0A834XS30</accession>
<comment type="caution">
    <text evidence="2">The sequence shown here is derived from an EMBL/GenBank/DDBJ whole genome shotgun (WGS) entry which is preliminary data.</text>
</comment>
<dbReference type="PANTHER" id="PTHR13518">
    <property type="entry name" value="PUTATIVE TREBLE-CLEF ZINC-FINGER C2ORF42 FAMILY MEMBER"/>
    <property type="match status" value="1"/>
</dbReference>
<keyword evidence="3" id="KW-1185">Reference proteome</keyword>
<dbReference type="EMBL" id="JACMRX010000004">
    <property type="protein sequence ID" value="KAF7991527.1"/>
    <property type="molecule type" value="Genomic_DNA"/>
</dbReference>
<dbReference type="PANTHER" id="PTHR13518:SF1">
    <property type="entry name" value="C2ORF42 HOMOLOG"/>
    <property type="match status" value="1"/>
</dbReference>
<dbReference type="Proteomes" id="UP000639338">
    <property type="component" value="Unassembled WGS sequence"/>
</dbReference>
<dbReference type="InterPro" id="IPR029269">
    <property type="entry name" value="Zf-tcix"/>
</dbReference>
<evidence type="ECO:0000313" key="3">
    <source>
        <dbReference type="Proteomes" id="UP000639338"/>
    </source>
</evidence>
<gene>
    <name evidence="2" type="ORF">HCN44_008898</name>
</gene>
<dbReference type="InterPro" id="IPR026049">
    <property type="entry name" value="C2orf42"/>
</dbReference>
<evidence type="ECO:0000259" key="1">
    <source>
        <dbReference type="Pfam" id="PF14952"/>
    </source>
</evidence>
<dbReference type="OrthoDB" id="6506929at2759"/>
<feature type="domain" description="Putative treble-clef zinc-finger" evidence="1">
    <location>
        <begin position="13"/>
        <end position="54"/>
    </location>
</feature>
<proteinExistence type="predicted"/>
<reference evidence="2 3" key="1">
    <citation type="submission" date="2020-08" db="EMBL/GenBank/DDBJ databases">
        <title>Aphidius gifuensis genome sequencing and assembly.</title>
        <authorList>
            <person name="Du Z."/>
        </authorList>
    </citation>
    <scope>NUCLEOTIDE SEQUENCE [LARGE SCALE GENOMIC DNA]</scope>
    <source>
        <strain evidence="2">YNYX2018</strain>
        <tissue evidence="2">Adults</tissue>
    </source>
</reference>